<dbReference type="HOGENOM" id="CLU_036480_2_0_6"/>
<dbReference type="eggNOG" id="COG3203">
    <property type="taxonomic scope" value="Bacteria"/>
</dbReference>
<evidence type="ECO:0008006" key="3">
    <source>
        <dbReference type="Google" id="ProtNLM"/>
    </source>
</evidence>
<dbReference type="Proteomes" id="UP000009175">
    <property type="component" value="Chromosome"/>
</dbReference>
<protein>
    <recommendedName>
        <fullName evidence="3">Porin domain-containing protein</fullName>
    </recommendedName>
</protein>
<dbReference type="Gene3D" id="2.40.160.10">
    <property type="entry name" value="Porin"/>
    <property type="match status" value="1"/>
</dbReference>
<reference evidence="1 2" key="1">
    <citation type="submission" date="2006-12" db="EMBL/GenBank/DDBJ databases">
        <title>Complete sequence of Shewanella amazonensis SB2B.</title>
        <authorList>
            <consortium name="US DOE Joint Genome Institute"/>
            <person name="Copeland A."/>
            <person name="Lucas S."/>
            <person name="Lapidus A."/>
            <person name="Barry K."/>
            <person name="Detter J.C."/>
            <person name="Glavina del Rio T."/>
            <person name="Hammon N."/>
            <person name="Israni S."/>
            <person name="Dalin E."/>
            <person name="Tice H."/>
            <person name="Pitluck S."/>
            <person name="Munk A.C."/>
            <person name="Brettin T."/>
            <person name="Bruce D."/>
            <person name="Han C."/>
            <person name="Tapia R."/>
            <person name="Gilna P."/>
            <person name="Schmutz J."/>
            <person name="Larimer F."/>
            <person name="Land M."/>
            <person name="Hauser L."/>
            <person name="Kyrpides N."/>
            <person name="Mikhailova N."/>
            <person name="Fredrickson J."/>
            <person name="Richardson P."/>
        </authorList>
    </citation>
    <scope>NUCLEOTIDE SEQUENCE [LARGE SCALE GENOMIC DNA]</scope>
    <source>
        <strain evidence="2">ATCC BAA-1098 / SB2B</strain>
    </source>
</reference>
<name>A1S333_SHEAM</name>
<proteinExistence type="predicted"/>
<dbReference type="RefSeq" id="WP_011758699.1">
    <property type="nucleotide sequence ID" value="NC_008700.1"/>
</dbReference>
<dbReference type="AlphaFoldDB" id="A1S333"/>
<gene>
    <name evidence="1" type="ordered locus">Sama_0581</name>
</gene>
<accession>A1S333</accession>
<keyword evidence="2" id="KW-1185">Reference proteome</keyword>
<evidence type="ECO:0000313" key="1">
    <source>
        <dbReference type="EMBL" id="ABL98789.1"/>
    </source>
</evidence>
<dbReference type="InterPro" id="IPR023614">
    <property type="entry name" value="Porin_dom_sf"/>
</dbReference>
<evidence type="ECO:0000313" key="2">
    <source>
        <dbReference type="Proteomes" id="UP000009175"/>
    </source>
</evidence>
<dbReference type="SUPFAM" id="SSF56935">
    <property type="entry name" value="Porins"/>
    <property type="match status" value="1"/>
</dbReference>
<dbReference type="KEGG" id="saz:Sama_0581"/>
<dbReference type="OrthoDB" id="197869at2"/>
<organism evidence="1 2">
    <name type="scientific">Shewanella amazonensis (strain ATCC BAA-1098 / SB2B)</name>
    <dbReference type="NCBI Taxonomy" id="326297"/>
    <lineage>
        <taxon>Bacteria</taxon>
        <taxon>Pseudomonadati</taxon>
        <taxon>Pseudomonadota</taxon>
        <taxon>Gammaproteobacteria</taxon>
        <taxon>Alteromonadales</taxon>
        <taxon>Shewanellaceae</taxon>
        <taxon>Shewanella</taxon>
    </lineage>
</organism>
<sequence>MHKFVAAGLIGLMFAGWAHGEAAVRFSGFGSLGVIYNDSDNLAFHRDYTTYSVGQGWSTAGDTLLGLQLNAEISGSFDAVAQMVFKDRVSNRLSDNLEWLFLRYRPNNNWAFRAGRLGLDLYMLTEYRDVGYAYSWVRPIPEFYNLISSISRYEGADITYRRDLGELNFEAKLAFGETDVELEGPEQDVLLTLDNIMALTLSLSGDDWLMRAAMAQAYTSGTNADTEMLLDALRAVPATLWPQAGALAQDIAFDNMLSRYYALGFQFDDGQWIVQSELGYTESDWRLLQPYVSGYFSVGRRFDDLTFYAVYAQVENTREAPEIELPTSLPYLPEPERNALLTLHQAAQYSYQVSRLAQSTYSLGLRWDFYEDMALKLQWDHSEIDPKGSSLWVRAYPMGHDDRVNLFSVNLSFTF</sequence>
<dbReference type="EMBL" id="CP000507">
    <property type="protein sequence ID" value="ABL98789.1"/>
    <property type="molecule type" value="Genomic_DNA"/>
</dbReference>
<dbReference type="STRING" id="326297.Sama_0581"/>